<proteinExistence type="predicted"/>
<evidence type="ECO:0000259" key="2">
    <source>
        <dbReference type="PROSITE" id="PS51831"/>
    </source>
</evidence>
<name>A0AAW6TXS0_9BACT</name>
<dbReference type="Proteomes" id="UP001431776">
    <property type="component" value="Unassembled WGS sequence"/>
</dbReference>
<dbReference type="Gene3D" id="1.10.3210.10">
    <property type="entry name" value="Hypothetical protein af1432"/>
    <property type="match status" value="1"/>
</dbReference>
<keyword evidence="4" id="KW-1185">Reference proteome</keyword>
<evidence type="ECO:0000256" key="1">
    <source>
        <dbReference type="ARBA" id="ARBA00022801"/>
    </source>
</evidence>
<dbReference type="InterPro" id="IPR006674">
    <property type="entry name" value="HD_domain"/>
</dbReference>
<gene>
    <name evidence="3" type="primary">dgt</name>
    <name evidence="3" type="ORF">QJ522_14675</name>
</gene>
<dbReference type="AlphaFoldDB" id="A0AAW6TXS0"/>
<dbReference type="GO" id="GO:0016793">
    <property type="term" value="F:triphosphoric monoester hydrolase activity"/>
    <property type="evidence" value="ECO:0007669"/>
    <property type="project" value="InterPro"/>
</dbReference>
<evidence type="ECO:0000313" key="3">
    <source>
        <dbReference type="EMBL" id="MDI6450302.1"/>
    </source>
</evidence>
<dbReference type="InterPro" id="IPR006261">
    <property type="entry name" value="dGTPase"/>
</dbReference>
<dbReference type="PANTHER" id="PTHR35795:SF1">
    <property type="entry name" value="BIS(5'-NUCLEOSYL)-TETRAPHOSPHATASE, SYMMETRICAL"/>
    <property type="match status" value="1"/>
</dbReference>
<dbReference type="InterPro" id="IPR003607">
    <property type="entry name" value="HD/PDEase_dom"/>
</dbReference>
<dbReference type="SMART" id="SM00471">
    <property type="entry name" value="HDc"/>
    <property type="match status" value="1"/>
</dbReference>
<evidence type="ECO:0000313" key="4">
    <source>
        <dbReference type="Proteomes" id="UP001431776"/>
    </source>
</evidence>
<dbReference type="InterPro" id="IPR051094">
    <property type="entry name" value="Diverse_Catalytic_Enzymes"/>
</dbReference>
<sequence length="394" mass="45120">MPGFRRCERELFPSRHATIVTRGRRTPQHPDDFRTEFQRDVHRIIYSQSFRRLRHKAQVFYFPQNDHISTRMDHVRFVASAARTVARCLGLNEDLAEAIGLAHDIGHAPFGHQGEDFLTEIIRMNPPLEAKIPAFSHEVYGLRVVDHIAKRDSEKPGLNLTWEVRDGIISHCGEDYKAYKIAPGSIHKDLENIKSRAEAGNPATLEGCIVRLIDKIAYAGKDIEDAMEAGIIKREDVPDRFRNELGTTNGQIIGKFIEDMIRNSNGRDYICISAELGDLLRDLIQYNRDHIYKSPEAEGYQTQASKGIKHLFYDLSTELRSRDRFRDSHNPDPYENDSVPPVYRFLRDFISKDMKDVYPSGDPDELIVLDFIAGMTDSFAIRSVSDVFIPKMTV</sequence>
<protein>
    <submittedName>
        <fullName evidence="3">DNTP triphosphohydrolase</fullName>
    </submittedName>
</protein>
<feature type="domain" description="HD" evidence="2">
    <location>
        <begin position="71"/>
        <end position="219"/>
    </location>
</feature>
<dbReference type="RefSeq" id="WP_349245711.1">
    <property type="nucleotide sequence ID" value="NZ_JASCXX010000018.1"/>
</dbReference>
<dbReference type="Pfam" id="PF01966">
    <property type="entry name" value="HD"/>
    <property type="match status" value="1"/>
</dbReference>
<keyword evidence="1" id="KW-0378">Hydrolase</keyword>
<dbReference type="EMBL" id="JASCXX010000018">
    <property type="protein sequence ID" value="MDI6450302.1"/>
    <property type="molecule type" value="Genomic_DNA"/>
</dbReference>
<accession>A0AAW6TXS0</accession>
<organism evidence="3 4">
    <name type="scientific">Anaerobaca lacustris</name>
    <dbReference type="NCBI Taxonomy" id="3044600"/>
    <lineage>
        <taxon>Bacteria</taxon>
        <taxon>Pseudomonadati</taxon>
        <taxon>Planctomycetota</taxon>
        <taxon>Phycisphaerae</taxon>
        <taxon>Sedimentisphaerales</taxon>
        <taxon>Anaerobacaceae</taxon>
        <taxon>Anaerobaca</taxon>
    </lineage>
</organism>
<dbReference type="PANTHER" id="PTHR35795">
    <property type="entry name" value="SLR1885 PROTEIN"/>
    <property type="match status" value="1"/>
</dbReference>
<reference evidence="3" key="1">
    <citation type="submission" date="2023-05" db="EMBL/GenBank/DDBJ databases">
        <title>Anaerotaeda fermentans gen. nov., sp. nov., a novel anaerobic planctomycete of the new family within the order Sedimentisphaerales isolated from Taman Peninsula, Russia.</title>
        <authorList>
            <person name="Khomyakova M.A."/>
            <person name="Merkel A.Y."/>
            <person name="Slobodkin A.I."/>
        </authorList>
    </citation>
    <scope>NUCLEOTIDE SEQUENCE</scope>
    <source>
        <strain evidence="3">M17dextr</strain>
    </source>
</reference>
<dbReference type="PROSITE" id="PS51831">
    <property type="entry name" value="HD"/>
    <property type="match status" value="1"/>
</dbReference>
<dbReference type="NCBIfam" id="TIGR01353">
    <property type="entry name" value="dGTP_triPase"/>
    <property type="match status" value="1"/>
</dbReference>
<comment type="caution">
    <text evidence="3">The sequence shown here is derived from an EMBL/GenBank/DDBJ whole genome shotgun (WGS) entry which is preliminary data.</text>
</comment>
<dbReference type="CDD" id="cd00077">
    <property type="entry name" value="HDc"/>
    <property type="match status" value="1"/>
</dbReference>
<dbReference type="SUPFAM" id="SSF109604">
    <property type="entry name" value="HD-domain/PDEase-like"/>
    <property type="match status" value="1"/>
</dbReference>